<comment type="similarity">
    <text evidence="1">Belongs to the alpha-carbonic anhydrase family.</text>
</comment>
<dbReference type="PANTHER" id="PTHR18952:SF265">
    <property type="entry name" value="CARBONIC ANHYDRASE"/>
    <property type="match status" value="1"/>
</dbReference>
<accession>A0ABS6SC75</accession>
<protein>
    <submittedName>
        <fullName evidence="5">Carbonic anhydrase family protein</fullName>
    </submittedName>
</protein>
<dbReference type="CDD" id="cd03124">
    <property type="entry name" value="alpha_CA_prokaryotic_like"/>
    <property type="match status" value="1"/>
</dbReference>
<feature type="signal peptide" evidence="3">
    <location>
        <begin position="1"/>
        <end position="17"/>
    </location>
</feature>
<organism evidence="5 6">
    <name type="scientific">Pacificimonas pallii</name>
    <dbReference type="NCBI Taxonomy" id="2827236"/>
    <lineage>
        <taxon>Bacteria</taxon>
        <taxon>Pseudomonadati</taxon>
        <taxon>Pseudomonadota</taxon>
        <taxon>Alphaproteobacteria</taxon>
        <taxon>Sphingomonadales</taxon>
        <taxon>Sphingosinicellaceae</taxon>
        <taxon>Pacificimonas</taxon>
    </lineage>
</organism>
<dbReference type="PROSITE" id="PS51144">
    <property type="entry name" value="ALPHA_CA_2"/>
    <property type="match status" value="1"/>
</dbReference>
<keyword evidence="6" id="KW-1185">Reference proteome</keyword>
<proteinExistence type="inferred from homology"/>
<dbReference type="EMBL" id="JAGSPA010000001">
    <property type="protein sequence ID" value="MBV7255979.1"/>
    <property type="molecule type" value="Genomic_DNA"/>
</dbReference>
<feature type="chain" id="PRO_5045090665" evidence="3">
    <location>
        <begin position="18"/>
        <end position="272"/>
    </location>
</feature>
<dbReference type="InterPro" id="IPR001148">
    <property type="entry name" value="CA_dom"/>
</dbReference>
<gene>
    <name evidence="5" type="ORF">KCG44_04180</name>
</gene>
<comment type="caution">
    <text evidence="5">The sequence shown here is derived from an EMBL/GenBank/DDBJ whole genome shotgun (WGS) entry which is preliminary data.</text>
</comment>
<keyword evidence="3" id="KW-0732">Signal</keyword>
<dbReference type="SMART" id="SM01057">
    <property type="entry name" value="Carb_anhydrase"/>
    <property type="match status" value="1"/>
</dbReference>
<evidence type="ECO:0000259" key="4">
    <source>
        <dbReference type="PROSITE" id="PS51144"/>
    </source>
</evidence>
<dbReference type="PROSITE" id="PS51257">
    <property type="entry name" value="PROKAR_LIPOPROTEIN"/>
    <property type="match status" value="1"/>
</dbReference>
<dbReference type="Proteomes" id="UP000722336">
    <property type="component" value="Unassembled WGS sequence"/>
</dbReference>
<evidence type="ECO:0000313" key="5">
    <source>
        <dbReference type="EMBL" id="MBV7255979.1"/>
    </source>
</evidence>
<evidence type="ECO:0000256" key="2">
    <source>
        <dbReference type="ARBA" id="ARBA00048348"/>
    </source>
</evidence>
<comment type="catalytic activity">
    <reaction evidence="2">
        <text>hydrogencarbonate + H(+) = CO2 + H2O</text>
        <dbReference type="Rhea" id="RHEA:10748"/>
        <dbReference type="ChEBI" id="CHEBI:15377"/>
        <dbReference type="ChEBI" id="CHEBI:15378"/>
        <dbReference type="ChEBI" id="CHEBI:16526"/>
        <dbReference type="ChEBI" id="CHEBI:17544"/>
        <dbReference type="EC" id="4.2.1.1"/>
    </reaction>
</comment>
<feature type="domain" description="Alpha-carbonic anhydrase" evidence="4">
    <location>
        <begin position="46"/>
        <end position="272"/>
    </location>
</feature>
<dbReference type="RefSeq" id="WP_218444393.1">
    <property type="nucleotide sequence ID" value="NZ_JAGSPA010000001.1"/>
</dbReference>
<sequence>MRSALLIAVPAFTLALAACGESADVETVEVENVGTAEAEVPALTADDWSYDGEGGPQGWASLDAANAVCDAGTRQSPIDIPAAADVPSEGAPALDIQWAAGPLTIEGVGYNSNIVAPEGSYITIDGERFDFVQMHMHTPSEELIAGKQFAADAHFVHANEAGELAVVGVLFEEGEENAALAPIWANLGTDKTTTTVDGATFDPNALLPEDRDFYNYTGSLTTPPCSEGVNWFVMSNPLTISAAQVAAHQSLYGRTARPAQAGNDREIVFADM</sequence>
<evidence type="ECO:0000256" key="3">
    <source>
        <dbReference type="SAM" id="SignalP"/>
    </source>
</evidence>
<dbReference type="PANTHER" id="PTHR18952">
    <property type="entry name" value="CARBONIC ANHYDRASE"/>
    <property type="match status" value="1"/>
</dbReference>
<reference evidence="5 6" key="1">
    <citation type="submission" date="2021-04" db="EMBL/GenBank/DDBJ databases">
        <authorList>
            <person name="Pira H."/>
            <person name="Risdian C."/>
            <person name="Wink J."/>
        </authorList>
    </citation>
    <scope>NUCLEOTIDE SEQUENCE [LARGE SCALE GENOMIC DNA]</scope>
    <source>
        <strain evidence="5 6">WHA3</strain>
    </source>
</reference>
<evidence type="ECO:0000313" key="6">
    <source>
        <dbReference type="Proteomes" id="UP000722336"/>
    </source>
</evidence>
<name>A0ABS6SC75_9SPHN</name>
<dbReference type="Pfam" id="PF00194">
    <property type="entry name" value="Carb_anhydrase"/>
    <property type="match status" value="1"/>
</dbReference>
<dbReference type="InterPro" id="IPR041891">
    <property type="entry name" value="Alpha_CA_prokaryot-like"/>
</dbReference>
<dbReference type="InterPro" id="IPR023561">
    <property type="entry name" value="Carbonic_anhydrase_a-class"/>
</dbReference>
<evidence type="ECO:0000256" key="1">
    <source>
        <dbReference type="ARBA" id="ARBA00010718"/>
    </source>
</evidence>